<keyword evidence="3" id="KW-0134">Cell wall</keyword>
<reference evidence="10 11" key="1">
    <citation type="submission" date="2023-12" db="EMBL/GenBank/DDBJ databases">
        <title>A high-quality genome assembly for Dillenia turbinata (Dilleniales).</title>
        <authorList>
            <person name="Chanderbali A."/>
        </authorList>
    </citation>
    <scope>NUCLEOTIDE SEQUENCE [LARGE SCALE GENOMIC DNA]</scope>
    <source>
        <strain evidence="10">LSX21</strain>
        <tissue evidence="10">Leaf</tissue>
    </source>
</reference>
<dbReference type="InterPro" id="IPR000743">
    <property type="entry name" value="Glyco_hydro_28"/>
</dbReference>
<comment type="similarity">
    <text evidence="2 8">Belongs to the glycosyl hydrolase 28 family.</text>
</comment>
<comment type="subcellular location">
    <subcellularLocation>
        <location evidence="1">Secreted</location>
        <location evidence="1">Cell wall</location>
    </subcellularLocation>
</comment>
<dbReference type="InterPro" id="IPR011050">
    <property type="entry name" value="Pectin_lyase_fold/virulence"/>
</dbReference>
<keyword evidence="4" id="KW-0964">Secreted</keyword>
<protein>
    <submittedName>
        <fullName evidence="10">Glycoside hydrolase, family 28</fullName>
    </submittedName>
</protein>
<dbReference type="GO" id="GO:0071555">
    <property type="term" value="P:cell wall organization"/>
    <property type="evidence" value="ECO:0007669"/>
    <property type="project" value="UniProtKB-KW"/>
</dbReference>
<dbReference type="Proteomes" id="UP001370490">
    <property type="component" value="Unassembled WGS sequence"/>
</dbReference>
<evidence type="ECO:0000313" key="10">
    <source>
        <dbReference type="EMBL" id="KAK6932165.1"/>
    </source>
</evidence>
<gene>
    <name evidence="10" type="ORF">RJ641_001789</name>
</gene>
<dbReference type="InterPro" id="IPR006626">
    <property type="entry name" value="PbH1"/>
</dbReference>
<feature type="chain" id="PRO_5042886417" evidence="9">
    <location>
        <begin position="23"/>
        <end position="390"/>
    </location>
</feature>
<comment type="caution">
    <text evidence="10">The sequence shown here is derived from an EMBL/GenBank/DDBJ whole genome shotgun (WGS) entry which is preliminary data.</text>
</comment>
<evidence type="ECO:0000256" key="9">
    <source>
        <dbReference type="SAM" id="SignalP"/>
    </source>
</evidence>
<keyword evidence="6 8" id="KW-0326">Glycosidase</keyword>
<dbReference type="GO" id="GO:0004650">
    <property type="term" value="F:polygalacturonase activity"/>
    <property type="evidence" value="ECO:0007669"/>
    <property type="project" value="InterPro"/>
</dbReference>
<keyword evidence="5 8" id="KW-0378">Hydrolase</keyword>
<accession>A0AAN8VDP7</accession>
<evidence type="ECO:0000256" key="3">
    <source>
        <dbReference type="ARBA" id="ARBA00022512"/>
    </source>
</evidence>
<dbReference type="GO" id="GO:0005975">
    <property type="term" value="P:carbohydrate metabolic process"/>
    <property type="evidence" value="ECO:0007669"/>
    <property type="project" value="InterPro"/>
</dbReference>
<keyword evidence="9" id="KW-0732">Signal</keyword>
<organism evidence="10 11">
    <name type="scientific">Dillenia turbinata</name>
    <dbReference type="NCBI Taxonomy" id="194707"/>
    <lineage>
        <taxon>Eukaryota</taxon>
        <taxon>Viridiplantae</taxon>
        <taxon>Streptophyta</taxon>
        <taxon>Embryophyta</taxon>
        <taxon>Tracheophyta</taxon>
        <taxon>Spermatophyta</taxon>
        <taxon>Magnoliopsida</taxon>
        <taxon>eudicotyledons</taxon>
        <taxon>Gunneridae</taxon>
        <taxon>Pentapetalae</taxon>
        <taxon>Dilleniales</taxon>
        <taxon>Dilleniaceae</taxon>
        <taxon>Dillenia</taxon>
    </lineage>
</organism>
<dbReference type="Gene3D" id="2.160.20.10">
    <property type="entry name" value="Single-stranded right-handed beta-helix, Pectin lyase-like"/>
    <property type="match status" value="1"/>
</dbReference>
<keyword evidence="11" id="KW-1185">Reference proteome</keyword>
<name>A0AAN8VDP7_9MAGN</name>
<evidence type="ECO:0000313" key="11">
    <source>
        <dbReference type="Proteomes" id="UP001370490"/>
    </source>
</evidence>
<evidence type="ECO:0000256" key="6">
    <source>
        <dbReference type="ARBA" id="ARBA00023295"/>
    </source>
</evidence>
<evidence type="ECO:0000256" key="2">
    <source>
        <dbReference type="ARBA" id="ARBA00008834"/>
    </source>
</evidence>
<dbReference type="Pfam" id="PF00295">
    <property type="entry name" value="Glyco_hydro_28"/>
    <property type="match status" value="1"/>
</dbReference>
<dbReference type="AlphaFoldDB" id="A0AAN8VDP7"/>
<evidence type="ECO:0000256" key="7">
    <source>
        <dbReference type="ARBA" id="ARBA00023316"/>
    </source>
</evidence>
<dbReference type="SUPFAM" id="SSF51126">
    <property type="entry name" value="Pectin lyase-like"/>
    <property type="match status" value="1"/>
</dbReference>
<dbReference type="FunFam" id="2.160.20.10:FF:000004">
    <property type="entry name" value="Pectin lyase-like superfamily protein"/>
    <property type="match status" value="1"/>
</dbReference>
<evidence type="ECO:0000256" key="4">
    <source>
        <dbReference type="ARBA" id="ARBA00022525"/>
    </source>
</evidence>
<feature type="signal peptide" evidence="9">
    <location>
        <begin position="1"/>
        <end position="22"/>
    </location>
</feature>
<dbReference type="InterPro" id="IPR012334">
    <property type="entry name" value="Pectin_lyas_fold"/>
</dbReference>
<evidence type="ECO:0000256" key="8">
    <source>
        <dbReference type="RuleBase" id="RU361169"/>
    </source>
</evidence>
<sequence length="390" mass="42400">MKLRSTALALFVLLASTTLIHAKDFNVNNYGARADGKTDNSKVLLKVWKEACEEKGSNTIYIPAGEFMTSIVEFRGPCKGYIVFKIDGVLKAPSDPQLGKSIWVVFKGIDGLTVTGNGRFDGQGPLAWRYNDCKKNKQCKDLPNTLSFRNVNNAWVNNIKLVDSKGGQLSINGCNNVHFENIEIKAPEDSPNTDGVRISASNHISFLRSVIGTGDDCFALNGGSRNINITQVFCGPGHGISIGSLGRVQDNEDVTNVVVQNCTLKGTNNGVRIKTWATSYTGIASDFTFENIQMINVNNPIIIDQKYCPNNACVKASSSIQVSNVKYKNIRGISSSQVAVSFLCSETKPCQKLELTDINLQYNGKGPVKTECSYANGVAFGTQKPASCFH</sequence>
<dbReference type="SMART" id="SM00710">
    <property type="entry name" value="PbH1"/>
    <property type="match status" value="7"/>
</dbReference>
<dbReference type="PANTHER" id="PTHR31375">
    <property type="match status" value="1"/>
</dbReference>
<keyword evidence="7" id="KW-0961">Cell wall biogenesis/degradation</keyword>
<evidence type="ECO:0000256" key="1">
    <source>
        <dbReference type="ARBA" id="ARBA00004191"/>
    </source>
</evidence>
<proteinExistence type="inferred from homology"/>
<dbReference type="EMBL" id="JBAMMX010000010">
    <property type="protein sequence ID" value="KAK6932165.1"/>
    <property type="molecule type" value="Genomic_DNA"/>
</dbReference>
<evidence type="ECO:0000256" key="5">
    <source>
        <dbReference type="ARBA" id="ARBA00022801"/>
    </source>
</evidence>